<keyword evidence="1" id="KW-0812">Transmembrane</keyword>
<feature type="domain" description="Guanylate cyclase" evidence="2">
    <location>
        <begin position="488"/>
        <end position="626"/>
    </location>
</feature>
<feature type="transmembrane region" description="Helical" evidence="1">
    <location>
        <begin position="399"/>
        <end position="417"/>
    </location>
</feature>
<dbReference type="Pfam" id="PF00211">
    <property type="entry name" value="Guanylate_cyc"/>
    <property type="match status" value="1"/>
</dbReference>
<evidence type="ECO:0000313" key="4">
    <source>
        <dbReference type="Proteomes" id="UP000231658"/>
    </source>
</evidence>
<accession>A0A1C3RC98</accession>
<dbReference type="InterPro" id="IPR001054">
    <property type="entry name" value="A/G_cyclase"/>
</dbReference>
<dbReference type="AlphaFoldDB" id="A0A1C3RC98"/>
<dbReference type="InterPro" id="IPR007890">
    <property type="entry name" value="CHASE2"/>
</dbReference>
<dbReference type="InterPro" id="IPR050697">
    <property type="entry name" value="Adenylyl/Guanylyl_Cyclase_3/4"/>
</dbReference>
<dbReference type="GO" id="GO:0006171">
    <property type="term" value="P:cAMP biosynthetic process"/>
    <property type="evidence" value="ECO:0007669"/>
    <property type="project" value="TreeGrafter"/>
</dbReference>
<dbReference type="PANTHER" id="PTHR43081">
    <property type="entry name" value="ADENYLATE CYCLASE, TERMINAL-DIFFERENTIATION SPECIFIC-RELATED"/>
    <property type="match status" value="1"/>
</dbReference>
<organism evidence="3 4">
    <name type="scientific">Candidatus Terasakiella magnetica</name>
    <dbReference type="NCBI Taxonomy" id="1867952"/>
    <lineage>
        <taxon>Bacteria</taxon>
        <taxon>Pseudomonadati</taxon>
        <taxon>Pseudomonadota</taxon>
        <taxon>Alphaproteobacteria</taxon>
        <taxon>Rhodospirillales</taxon>
        <taxon>Terasakiellaceae</taxon>
        <taxon>Terasakiella</taxon>
    </lineage>
</organism>
<gene>
    <name evidence="3" type="ORF">MTBPR1_10153</name>
</gene>
<dbReference type="Proteomes" id="UP000231658">
    <property type="component" value="Unassembled WGS sequence"/>
</dbReference>
<dbReference type="EMBL" id="FLYE01000001">
    <property type="protein sequence ID" value="SCA54906.1"/>
    <property type="molecule type" value="Genomic_DNA"/>
</dbReference>
<feature type="transmembrane region" description="Helical" evidence="1">
    <location>
        <begin position="26"/>
        <end position="47"/>
    </location>
</feature>
<proteinExistence type="predicted"/>
<evidence type="ECO:0000256" key="1">
    <source>
        <dbReference type="SAM" id="Phobius"/>
    </source>
</evidence>
<dbReference type="PROSITE" id="PS50125">
    <property type="entry name" value="GUANYLATE_CYCLASE_2"/>
    <property type="match status" value="1"/>
</dbReference>
<evidence type="ECO:0000313" key="3">
    <source>
        <dbReference type="EMBL" id="SCA54906.1"/>
    </source>
</evidence>
<keyword evidence="1" id="KW-1133">Transmembrane helix</keyword>
<protein>
    <submittedName>
        <fullName evidence="3">Adenylate cyclase</fullName>
    </submittedName>
</protein>
<dbReference type="PANTHER" id="PTHR43081:SF1">
    <property type="entry name" value="ADENYLATE CYCLASE, TERMINAL-DIFFERENTIATION SPECIFIC"/>
    <property type="match status" value="1"/>
</dbReference>
<keyword evidence="1" id="KW-0472">Membrane</keyword>
<dbReference type="GO" id="GO:0004016">
    <property type="term" value="F:adenylate cyclase activity"/>
    <property type="evidence" value="ECO:0007669"/>
    <property type="project" value="UniProtKB-ARBA"/>
</dbReference>
<dbReference type="SUPFAM" id="SSF55073">
    <property type="entry name" value="Nucleotide cyclase"/>
    <property type="match status" value="1"/>
</dbReference>
<dbReference type="GO" id="GO:0035556">
    <property type="term" value="P:intracellular signal transduction"/>
    <property type="evidence" value="ECO:0007669"/>
    <property type="project" value="InterPro"/>
</dbReference>
<dbReference type="SMART" id="SM00044">
    <property type="entry name" value="CYCc"/>
    <property type="match status" value="1"/>
</dbReference>
<dbReference type="SMART" id="SM01080">
    <property type="entry name" value="CHASE2"/>
    <property type="match status" value="1"/>
</dbReference>
<evidence type="ECO:0000259" key="2">
    <source>
        <dbReference type="PROSITE" id="PS50125"/>
    </source>
</evidence>
<dbReference type="OrthoDB" id="9789782at2"/>
<dbReference type="CDD" id="cd07302">
    <property type="entry name" value="CHD"/>
    <property type="match status" value="1"/>
</dbReference>
<keyword evidence="4" id="KW-1185">Reference proteome</keyword>
<reference evidence="3 4" key="1">
    <citation type="submission" date="2016-07" db="EMBL/GenBank/DDBJ databases">
        <authorList>
            <person name="Lefevre C.T."/>
        </authorList>
    </citation>
    <scope>NUCLEOTIDE SEQUENCE [LARGE SCALE GENOMIC DNA]</scope>
    <source>
        <strain evidence="3">PR1</strain>
    </source>
</reference>
<name>A0A1C3RC98_9PROT</name>
<dbReference type="STRING" id="1867952.MTBPR1_10153"/>
<feature type="transmembrane region" description="Helical" evidence="1">
    <location>
        <begin position="376"/>
        <end position="393"/>
    </location>
</feature>
<sequence>MEKGTRTVAEDEKKKDKKKPGRIRKFFSAVRLTGFVVLIGLLVIQIIDPYPVEFMRVKAFDMYQRAQPREVKTRPVTIVDLDEESLSEVGQWPWPRTIIGDMVANLFKMGAGVVAFDIAFPEPDRLSPNMIAENVSGLDPVLEETIRGLPSNDKYFANIIKQTRVVLGQAGFDRKIEDQEYRPPVKKSIAFRGTKPHAFVPILPSLVRNVPVIEKAAAGHGFFSLFPEPDGIVRRVPTLFQFEKDIYTGLAIEMLRVATGRRTILVTSDPLGVQQVGVAKGLILPTDKKGRVWPHFSKHDKSKYVSARDVLSGVVDPAMIRGKLIIVGTSAVGLLDIRSTPVEGTLPGVEVHTNVIEAVVDKAFLSRPPNMNGAEFLLTLFAGLVMIILVPMIGAKWTLALFLLIAGGSGGASWYLFAEKKLLFDAGFAMISTLGIYVQLTYMGYAAEEAQKKQVRSAFSHYMSPALVERLAEDPSTLKLGGENREMTLLFCDVRGFTSISELFDAEGLTKLINKFLTPLTNVILNRQGTIDKYMGDCIMAFWNAPLDVPNQEREGCLSALEMIDSLEILNERLEKEAEEEGRPHIPLRIGIGLNTGTCCVGNMGSDARFDYSVLGDAVNLASRLEGQSKTYGVTIVIGESTYKNVTDLACIELDLIMVKGKTEAVRIFSVLGDDQVAQKPLFIEYADFHAKLLKAYRNQEWAQVREDIIVANKMIDDLGMEHHGLYDLYEDRMQDYEQTPPGDDWDGVFVATSK</sequence>
<dbReference type="InterPro" id="IPR029787">
    <property type="entry name" value="Nucleotide_cyclase"/>
</dbReference>
<dbReference type="Gene3D" id="3.30.70.1230">
    <property type="entry name" value="Nucleotide cyclase"/>
    <property type="match status" value="1"/>
</dbReference>
<dbReference type="Pfam" id="PF05226">
    <property type="entry name" value="CHASE2"/>
    <property type="match status" value="1"/>
</dbReference>